<evidence type="ECO:0000313" key="1">
    <source>
        <dbReference type="EMBL" id="RED44237.1"/>
    </source>
</evidence>
<keyword evidence="2" id="KW-1185">Reference proteome</keyword>
<evidence type="ECO:0000313" key="2">
    <source>
        <dbReference type="Proteomes" id="UP000256629"/>
    </source>
</evidence>
<accession>A0A3D9H416</accession>
<dbReference type="Proteomes" id="UP000256629">
    <property type="component" value="Unassembled WGS sequence"/>
</dbReference>
<proteinExistence type="predicted"/>
<organism evidence="1 2">
    <name type="scientific">Seonamhaeicola aphaedonensis</name>
    <dbReference type="NCBI Taxonomy" id="1461338"/>
    <lineage>
        <taxon>Bacteria</taxon>
        <taxon>Pseudomonadati</taxon>
        <taxon>Bacteroidota</taxon>
        <taxon>Flavobacteriia</taxon>
        <taxon>Flavobacteriales</taxon>
        <taxon>Flavobacteriaceae</taxon>
    </lineage>
</organism>
<dbReference type="GO" id="GO:0003676">
    <property type="term" value="F:nucleic acid binding"/>
    <property type="evidence" value="ECO:0007669"/>
    <property type="project" value="InterPro"/>
</dbReference>
<dbReference type="Gene3D" id="3.30.565.10">
    <property type="entry name" value="Histidine kinase-like ATPase, C-terminal domain"/>
    <property type="match status" value="1"/>
</dbReference>
<protein>
    <submittedName>
        <fullName evidence="1">Histidine kinase/DNA gyrase B/HSP90-like ATPase</fullName>
    </submittedName>
</protein>
<keyword evidence="1" id="KW-0808">Transferase</keyword>
<name>A0A3D9H416_9FLAO</name>
<dbReference type="SUPFAM" id="SSF55874">
    <property type="entry name" value="ATPase domain of HSP90 chaperone/DNA topoisomerase II/histidine kinase"/>
    <property type="match status" value="1"/>
</dbReference>
<dbReference type="RefSeq" id="WP_116525222.1">
    <property type="nucleotide sequence ID" value="NZ_QRDX01000016.1"/>
</dbReference>
<dbReference type="OrthoDB" id="9816482at2"/>
<comment type="caution">
    <text evidence="1">The sequence shown here is derived from an EMBL/GenBank/DDBJ whole genome shotgun (WGS) entry which is preliminary data.</text>
</comment>
<dbReference type="EMBL" id="QRDX01000016">
    <property type="protein sequence ID" value="RED44237.1"/>
    <property type="molecule type" value="Genomic_DNA"/>
</dbReference>
<keyword evidence="1" id="KW-0418">Kinase</keyword>
<dbReference type="GO" id="GO:0016301">
    <property type="term" value="F:kinase activity"/>
    <property type="evidence" value="ECO:0007669"/>
    <property type="project" value="UniProtKB-KW"/>
</dbReference>
<dbReference type="Gene3D" id="3.40.1350.10">
    <property type="match status" value="1"/>
</dbReference>
<sequence length="622" mass="72725">MEENKLVMKFDPHTIEHLGIQMYYTLPPVIAELVSNSYDADASKVQIYLNDINTKSIIVKDDGHGMTFEDINDKFLKIGRNRRNQTNSQKSESGKRYVIGKKGIGKLSFFGIASNIEVETVKNKKRNIFSLNWNQLLEAKENYEPEIILRDTITTDANGTTITLTQIRRKTAFDSYNIAYNLAKTFTVFDESGFKTEIIHNSDIENKIKVKNKLKYDNIETEFEWNFPLSENVGFEYEYAHKITGKVISCKSTVPSKMNGITLFSRGKLVNEPEFYNEKASSFGYAYLTGWLNIDFIDEWSKDVISTNRKSLNWEDEETSKLKIYLSFAVKYIYKKQREEKKKKQVELISKIANINIEIWQQSLPKHEGKLAKKLVDSILSSEGIPTSKQAELVKFVKDSFQFESFKNFARDLNDVEDLDTGRLLELFREWEFIESREMYKLATGRIETIKTFEKLIFKNALEVTEIHPFFEKFPWILDPRINMFRHEAQYVKLLEENYLETDIEPINRRIDFLCTSVSNHRFVIEIKRPNHKITKKDIEQAKDYRSFISDRCNTDPQSPNKVVAYLVGGFISDDRLTRGEIDTQQQVDQVYVKTFNQLLSDAKNYHLEFIERYEALEKPNA</sequence>
<dbReference type="InterPro" id="IPR011856">
    <property type="entry name" value="tRNA_endonuc-like_dom_sf"/>
</dbReference>
<dbReference type="Pfam" id="PF13589">
    <property type="entry name" value="HATPase_c_3"/>
    <property type="match status" value="1"/>
</dbReference>
<reference evidence="1 2" key="1">
    <citation type="submission" date="2018-07" db="EMBL/GenBank/DDBJ databases">
        <title>Genomic Encyclopedia of Type Strains, Phase III (KMG-III): the genomes of soil and plant-associated and newly described type strains.</title>
        <authorList>
            <person name="Whitman W."/>
        </authorList>
    </citation>
    <scope>NUCLEOTIDE SEQUENCE [LARGE SCALE GENOMIC DNA]</scope>
    <source>
        <strain evidence="1 2">CECT 8487</strain>
    </source>
</reference>
<gene>
    <name evidence="1" type="ORF">DFQ02_1163</name>
</gene>
<dbReference type="InterPro" id="IPR036890">
    <property type="entry name" value="HATPase_C_sf"/>
</dbReference>
<dbReference type="AlphaFoldDB" id="A0A3D9H416"/>